<sequence>MEVQGSTSSMQESTEPYILSVQQYAAWEEDATAQFVCRLCKKTFYNANALQNHKNLQHDVESSGSDDELQSAAPLMPADQASSLSTCFSYIDT</sequence>
<accession>A0ACC0K325</accession>
<name>A0ACC0K325_CHOFU</name>
<organism evidence="1 2">
    <name type="scientific">Choristoneura fumiferana</name>
    <name type="common">Spruce budworm moth</name>
    <name type="synonym">Archips fumiferana</name>
    <dbReference type="NCBI Taxonomy" id="7141"/>
    <lineage>
        <taxon>Eukaryota</taxon>
        <taxon>Metazoa</taxon>
        <taxon>Ecdysozoa</taxon>
        <taxon>Arthropoda</taxon>
        <taxon>Hexapoda</taxon>
        <taxon>Insecta</taxon>
        <taxon>Pterygota</taxon>
        <taxon>Neoptera</taxon>
        <taxon>Endopterygota</taxon>
        <taxon>Lepidoptera</taxon>
        <taxon>Glossata</taxon>
        <taxon>Ditrysia</taxon>
        <taxon>Tortricoidea</taxon>
        <taxon>Tortricidae</taxon>
        <taxon>Tortricinae</taxon>
        <taxon>Choristoneura</taxon>
    </lineage>
</organism>
<protein>
    <submittedName>
        <fullName evidence="1">Uncharacterized protein</fullName>
    </submittedName>
</protein>
<dbReference type="Proteomes" id="UP001064048">
    <property type="component" value="Chromosome Z"/>
</dbReference>
<comment type="caution">
    <text evidence="1">The sequence shown here is derived from an EMBL/GenBank/DDBJ whole genome shotgun (WGS) entry which is preliminary data.</text>
</comment>
<evidence type="ECO:0000313" key="2">
    <source>
        <dbReference type="Proteomes" id="UP001064048"/>
    </source>
</evidence>
<proteinExistence type="predicted"/>
<gene>
    <name evidence="1" type="ORF">MSG28_000852</name>
</gene>
<dbReference type="EMBL" id="CM046131">
    <property type="protein sequence ID" value="KAI8430651.1"/>
    <property type="molecule type" value="Genomic_DNA"/>
</dbReference>
<keyword evidence="2" id="KW-1185">Reference proteome</keyword>
<evidence type="ECO:0000313" key="1">
    <source>
        <dbReference type="EMBL" id="KAI8430651.1"/>
    </source>
</evidence>
<reference evidence="1 2" key="1">
    <citation type="journal article" date="2022" name="Genome Biol. Evol.">
        <title>The Spruce Budworm Genome: Reconstructing the Evolutionary History of Antifreeze Proteins.</title>
        <authorList>
            <person name="Beliveau C."/>
            <person name="Gagne P."/>
            <person name="Picq S."/>
            <person name="Vernygora O."/>
            <person name="Keeling C.I."/>
            <person name="Pinkney K."/>
            <person name="Doucet D."/>
            <person name="Wen F."/>
            <person name="Johnston J.S."/>
            <person name="Maaroufi H."/>
            <person name="Boyle B."/>
            <person name="Laroche J."/>
            <person name="Dewar K."/>
            <person name="Juretic N."/>
            <person name="Blackburn G."/>
            <person name="Nisole A."/>
            <person name="Brunet B."/>
            <person name="Brandao M."/>
            <person name="Lumley L."/>
            <person name="Duan J."/>
            <person name="Quan G."/>
            <person name="Lucarotti C.J."/>
            <person name="Roe A.D."/>
            <person name="Sperling F.A.H."/>
            <person name="Levesque R.C."/>
            <person name="Cusson M."/>
        </authorList>
    </citation>
    <scope>NUCLEOTIDE SEQUENCE [LARGE SCALE GENOMIC DNA]</scope>
    <source>
        <strain evidence="1">Glfc:IPQL:Cfum</strain>
    </source>
</reference>